<dbReference type="NCBIfam" id="NF010193">
    <property type="entry name" value="PRK13672.1"/>
    <property type="match status" value="1"/>
</dbReference>
<dbReference type="InterPro" id="IPR023089">
    <property type="entry name" value="YozE_SAM-like"/>
</dbReference>
<accession>A0A163GHE2</accession>
<dbReference type="HAMAP" id="MF_01538">
    <property type="entry name" value="UPF0346"/>
    <property type="match status" value="1"/>
</dbReference>
<dbReference type="EMBL" id="LQNT01000001">
    <property type="protein sequence ID" value="KZE40221.1"/>
    <property type="molecule type" value="Genomic_DNA"/>
</dbReference>
<dbReference type="InterPro" id="IPR036806">
    <property type="entry name" value="YozE_SAM-like_sf"/>
</dbReference>
<dbReference type="InterPro" id="IPR010673">
    <property type="entry name" value="UPF0346"/>
</dbReference>
<name>A0A163GHE2_9BACL</name>
<comment type="caution">
    <text evidence="3">The sequence shown here is derived from an EMBL/GenBank/DDBJ whole genome shotgun (WGS) entry which is preliminary data.</text>
</comment>
<sequence>MRRTFYQYLMSHRGGPKDDPRAVFAEAAFLDHEFPKTEIGFDPLSRYLEERADPDMPSRVFDELWEEYRETD</sequence>
<dbReference type="RefSeq" id="WP_063178599.1">
    <property type="nucleotide sequence ID" value="NZ_LQNT01000001.1"/>
</dbReference>
<feature type="domain" description="YozE SAM-like" evidence="2">
    <location>
        <begin position="4"/>
        <end position="69"/>
    </location>
</feature>
<organism evidence="3 4">
    <name type="scientific">Bhargavaea cecembensis</name>
    <dbReference type="NCBI Taxonomy" id="394098"/>
    <lineage>
        <taxon>Bacteria</taxon>
        <taxon>Bacillati</taxon>
        <taxon>Bacillota</taxon>
        <taxon>Bacilli</taxon>
        <taxon>Bacillales</taxon>
        <taxon>Caryophanaceae</taxon>
        <taxon>Bhargavaea</taxon>
    </lineage>
</organism>
<evidence type="ECO:0000313" key="4">
    <source>
        <dbReference type="Proteomes" id="UP000076490"/>
    </source>
</evidence>
<comment type="similarity">
    <text evidence="1">Belongs to the UPF0346 family.</text>
</comment>
<dbReference type="OrthoDB" id="2242851at2"/>
<dbReference type="Proteomes" id="UP000076490">
    <property type="component" value="Unassembled WGS sequence"/>
</dbReference>
<protein>
    <recommendedName>
        <fullName evidence="1">UPF0346 protein AV656_02845</fullName>
    </recommendedName>
</protein>
<dbReference type="AlphaFoldDB" id="A0A163GHE2"/>
<reference evidence="3 4" key="1">
    <citation type="submission" date="2016-01" db="EMBL/GenBank/DDBJ databases">
        <title>Whole genome sequencing of Bhargavaea cecembensis T14.</title>
        <authorList>
            <person name="Hong K.W."/>
        </authorList>
    </citation>
    <scope>NUCLEOTIDE SEQUENCE [LARGE SCALE GENOMIC DNA]</scope>
    <source>
        <strain evidence="3 4">T14</strain>
    </source>
</reference>
<evidence type="ECO:0000256" key="1">
    <source>
        <dbReference type="HAMAP-Rule" id="MF_01538"/>
    </source>
</evidence>
<dbReference type="Pfam" id="PF06855">
    <property type="entry name" value="YozE_SAM_like"/>
    <property type="match status" value="1"/>
</dbReference>
<evidence type="ECO:0000313" key="3">
    <source>
        <dbReference type="EMBL" id="KZE40221.1"/>
    </source>
</evidence>
<dbReference type="Gene3D" id="1.10.150.260">
    <property type="entry name" value="YozE SAM-like"/>
    <property type="match status" value="1"/>
</dbReference>
<proteinExistence type="inferred from homology"/>
<gene>
    <name evidence="3" type="ORF">AV656_02845</name>
</gene>
<dbReference type="SUPFAM" id="SSF140652">
    <property type="entry name" value="YozE-like"/>
    <property type="match status" value="1"/>
</dbReference>
<evidence type="ECO:0000259" key="2">
    <source>
        <dbReference type="Pfam" id="PF06855"/>
    </source>
</evidence>